<dbReference type="CDD" id="cd06558">
    <property type="entry name" value="crotonase-like"/>
    <property type="match status" value="1"/>
</dbReference>
<evidence type="ECO:0000256" key="1">
    <source>
        <dbReference type="SAM" id="MobiDB-lite"/>
    </source>
</evidence>
<feature type="region of interest" description="Disordered" evidence="1">
    <location>
        <begin position="1"/>
        <end position="32"/>
    </location>
</feature>
<keyword evidence="3" id="KW-1185">Reference proteome</keyword>
<dbReference type="Pfam" id="PF00378">
    <property type="entry name" value="ECH_1"/>
    <property type="match status" value="1"/>
</dbReference>
<gene>
    <name evidence="2" type="primary">boxC</name>
    <name evidence="2" type="ORF">POL72_32865</name>
</gene>
<proteinExistence type="predicted"/>
<dbReference type="PANTHER" id="PTHR11941:SF54">
    <property type="entry name" value="ENOYL-COA HYDRATASE, MITOCHONDRIAL"/>
    <property type="match status" value="1"/>
</dbReference>
<dbReference type="PANTHER" id="PTHR11941">
    <property type="entry name" value="ENOYL-COA HYDRATASE-RELATED"/>
    <property type="match status" value="1"/>
</dbReference>
<dbReference type="NCBIfam" id="TIGR03222">
    <property type="entry name" value="benzo_boxC"/>
    <property type="match status" value="1"/>
</dbReference>
<name>A0ABT5CBP6_9BACT</name>
<dbReference type="InterPro" id="IPR001753">
    <property type="entry name" value="Enoyl-CoA_hydra/iso"/>
</dbReference>
<dbReference type="InterPro" id="IPR029045">
    <property type="entry name" value="ClpP/crotonase-like_dom_sf"/>
</dbReference>
<dbReference type="EC" id="4.1.2.44" evidence="2"/>
<evidence type="ECO:0000313" key="3">
    <source>
        <dbReference type="Proteomes" id="UP001217485"/>
    </source>
</evidence>
<dbReference type="InterPro" id="IPR017633">
    <property type="entry name" value="Benz-CoA_dihydrodiol_lyase"/>
</dbReference>
<dbReference type="SUPFAM" id="SSF52096">
    <property type="entry name" value="ClpP/crotonase"/>
    <property type="match status" value="2"/>
</dbReference>
<dbReference type="GO" id="GO:0016829">
    <property type="term" value="F:lyase activity"/>
    <property type="evidence" value="ECO:0007669"/>
    <property type="project" value="UniProtKB-KW"/>
</dbReference>
<organism evidence="2 3">
    <name type="scientific">Sorangium atrum</name>
    <dbReference type="NCBI Taxonomy" id="2995308"/>
    <lineage>
        <taxon>Bacteria</taxon>
        <taxon>Pseudomonadati</taxon>
        <taxon>Myxococcota</taxon>
        <taxon>Polyangia</taxon>
        <taxon>Polyangiales</taxon>
        <taxon>Polyangiaceae</taxon>
        <taxon>Sorangium</taxon>
    </lineage>
</organism>
<sequence length="586" mass="63646">MEATTSPPSAAPAPQTRAREDGSSGEDAPLRFETEPGRYRHWKLSFEGAIARVAMDVDEDAAARPGYQLKLNSYDIAVDIELADIVQRLRFEHPEVKAVVVTSAQPRIFCAGANIYMLGSSTHAFKVNFCKFTNETRLALEEACSESGQRYLAALNGVASGGGYELALACEEIFLSDDGSSAVSFPETPLLAVLPGTGGLTRLVDKRKVRRDLADVFSTLAEGVRGKRAEQWGLVDRSIPKSRFEQAVAQRAAELAAATPDRAGPGVRLPPLEARRATAGDVSTCDYRHVSMRVDRAARTAEIRVLGPDGEGREVSTDAAGMRRAGADLWALRAFRELDDALLDLRFNHPTVGLVLLRTSGSPAAVRAADEALWASRDDWFVKEVLLHMRRVLKRLDLTARSVFALIEPGSCFAGSLFELALAADRSYMLDGGGDAGQAGAPASPASIALSSLNFGPLVMSNGLTRLASRFLGAPERVAALKERTGLLSAEEALEEGLCTFAPDAMDWDDEVRLAIEERVSLSPDALTGMEASLRFCGPETMETKIFSRLSAWQNWIFQRPNAVGQRGALTVYGRPERPEFDWRRT</sequence>
<dbReference type="RefSeq" id="WP_272100588.1">
    <property type="nucleotide sequence ID" value="NZ_JAQNDK010000004.1"/>
</dbReference>
<keyword evidence="2" id="KW-0456">Lyase</keyword>
<dbReference type="Proteomes" id="UP001217485">
    <property type="component" value="Unassembled WGS sequence"/>
</dbReference>
<reference evidence="2 3" key="1">
    <citation type="submission" date="2023-01" db="EMBL/GenBank/DDBJ databases">
        <title>Minimal conservation of predation-associated metabolite biosynthetic gene clusters underscores biosynthetic potential of Myxococcota including descriptions for ten novel species: Archangium lansinium sp. nov., Myxococcus landrumus sp. nov., Nannocystis bai.</title>
        <authorList>
            <person name="Ahearne A."/>
            <person name="Stevens C."/>
            <person name="Dowd S."/>
        </authorList>
    </citation>
    <scope>NUCLEOTIDE SEQUENCE [LARGE SCALE GENOMIC DNA]</scope>
    <source>
        <strain evidence="2 3">WIWO2</strain>
    </source>
</reference>
<evidence type="ECO:0000313" key="2">
    <source>
        <dbReference type="EMBL" id="MDC0682566.1"/>
    </source>
</evidence>
<feature type="compositionally biased region" description="Low complexity" evidence="1">
    <location>
        <begin position="1"/>
        <end position="14"/>
    </location>
</feature>
<comment type="caution">
    <text evidence="2">The sequence shown here is derived from an EMBL/GenBank/DDBJ whole genome shotgun (WGS) entry which is preliminary data.</text>
</comment>
<dbReference type="Gene3D" id="3.90.226.10">
    <property type="entry name" value="2-enoyl-CoA Hydratase, Chain A, domain 1"/>
    <property type="match status" value="2"/>
</dbReference>
<dbReference type="EMBL" id="JAQNDK010000004">
    <property type="protein sequence ID" value="MDC0682566.1"/>
    <property type="molecule type" value="Genomic_DNA"/>
</dbReference>
<accession>A0ABT5CBP6</accession>
<feature type="compositionally biased region" description="Basic and acidic residues" evidence="1">
    <location>
        <begin position="17"/>
        <end position="32"/>
    </location>
</feature>
<protein>
    <submittedName>
        <fullName evidence="2">2,3-epoxybenzoyl-CoA dihydrolase</fullName>
        <ecNumber evidence="2">4.1.2.44</ecNumber>
    </submittedName>
</protein>